<dbReference type="GO" id="GO:0005506">
    <property type="term" value="F:iron ion binding"/>
    <property type="evidence" value="ECO:0007669"/>
    <property type="project" value="InterPro"/>
</dbReference>
<evidence type="ECO:0000256" key="1">
    <source>
        <dbReference type="ARBA" id="ARBA00049958"/>
    </source>
</evidence>
<dbReference type="EMBL" id="LASW01000010">
    <property type="protein sequence ID" value="KKC00593.1"/>
    <property type="molecule type" value="Genomic_DNA"/>
</dbReference>
<protein>
    <submittedName>
        <fullName evidence="4">NifU family protein</fullName>
    </submittedName>
    <submittedName>
        <fullName evidence="3">Nitrogen fixation protein NifU</fullName>
    </submittedName>
</protein>
<dbReference type="InterPro" id="IPR034904">
    <property type="entry name" value="FSCA_dom_sf"/>
</dbReference>
<dbReference type="Gene3D" id="3.30.300.130">
    <property type="entry name" value="Fe-S cluster assembly (FSCA)"/>
    <property type="match status" value="1"/>
</dbReference>
<dbReference type="STRING" id="342002.BST15_03245"/>
<dbReference type="PATRIC" id="fig|342002.3.peg.719"/>
<keyword evidence="6" id="KW-1185">Reference proteome</keyword>
<comment type="function">
    <text evidence="1">May be involved in the formation or repair of [Fe-S] clusters present in iron-sulfur proteins.</text>
</comment>
<evidence type="ECO:0000259" key="2">
    <source>
        <dbReference type="Pfam" id="PF01106"/>
    </source>
</evidence>
<organism evidence="3 5">
    <name type="scientific">Mycolicibacter arupensis</name>
    <dbReference type="NCBI Taxonomy" id="342002"/>
    <lineage>
        <taxon>Bacteria</taxon>
        <taxon>Bacillati</taxon>
        <taxon>Actinomycetota</taxon>
        <taxon>Actinomycetes</taxon>
        <taxon>Mycobacteriales</taxon>
        <taxon>Mycobacteriaceae</taxon>
        <taxon>Mycolicibacter</taxon>
    </lineage>
</organism>
<dbReference type="AlphaFoldDB" id="A0A0F5N2T3"/>
<evidence type="ECO:0000313" key="3">
    <source>
        <dbReference type="EMBL" id="KKC00593.1"/>
    </source>
</evidence>
<dbReference type="SUPFAM" id="SSF117916">
    <property type="entry name" value="Fe-S cluster assembly (FSCA) domain-like"/>
    <property type="match status" value="1"/>
</dbReference>
<reference evidence="4 6" key="3">
    <citation type="submission" date="2016-12" db="EMBL/GenBank/DDBJ databases">
        <title>The new phylogeny of genus Mycobacterium.</title>
        <authorList>
            <person name="Tortoli E."/>
            <person name="Trovato A."/>
            <person name="Cirillo D.M."/>
        </authorList>
    </citation>
    <scope>NUCLEOTIDE SEQUENCE [LARGE SCALE GENOMIC DNA]</scope>
    <source>
        <strain evidence="4 6">DSM 44942</strain>
    </source>
</reference>
<feature type="domain" description="NIF system FeS cluster assembly NifU C-terminal" evidence="2">
    <location>
        <begin position="102"/>
        <end position="167"/>
    </location>
</feature>
<reference evidence="3" key="2">
    <citation type="submission" date="2015-04" db="EMBL/GenBank/DDBJ databases">
        <title>Genome sequence of Mycobacterium arupense strain GUC1.</title>
        <authorList>
            <person name="Greninger A.L."/>
            <person name="Cunningham G."/>
            <person name="Chiu C.Y."/>
            <person name="Miller S."/>
        </authorList>
    </citation>
    <scope>NUCLEOTIDE SEQUENCE</scope>
    <source>
        <strain evidence="3">GUC1</strain>
    </source>
</reference>
<dbReference type="Proteomes" id="UP000192327">
    <property type="component" value="Unassembled WGS sequence"/>
</dbReference>
<name>A0A0F5N2T3_9MYCO</name>
<comment type="caution">
    <text evidence="3">The sequence shown here is derived from an EMBL/GenBank/DDBJ whole genome shotgun (WGS) entry which is preliminary data.</text>
</comment>
<evidence type="ECO:0000313" key="6">
    <source>
        <dbReference type="Proteomes" id="UP000192327"/>
    </source>
</evidence>
<reference evidence="5" key="1">
    <citation type="submission" date="2015-04" db="EMBL/GenBank/DDBJ databases">
        <title>Genome sequence of Mycobacterium arupense GUC1.</title>
        <authorList>
            <person name="Greninger A.L."/>
            <person name="Cunningham G."/>
            <person name="Chiu C.Y."/>
            <person name="Miller S."/>
        </authorList>
    </citation>
    <scope>NUCLEOTIDE SEQUENCE [LARGE SCALE GENOMIC DNA]</scope>
    <source>
        <strain evidence="5">GUC1</strain>
    </source>
</reference>
<evidence type="ECO:0000313" key="4">
    <source>
        <dbReference type="EMBL" id="ORA00508.1"/>
    </source>
</evidence>
<dbReference type="InterPro" id="IPR001075">
    <property type="entry name" value="NIF_FeS_clus_asmbl_NifU_C"/>
</dbReference>
<dbReference type="GO" id="GO:0016226">
    <property type="term" value="P:iron-sulfur cluster assembly"/>
    <property type="evidence" value="ECO:0007669"/>
    <property type="project" value="InterPro"/>
</dbReference>
<gene>
    <name evidence="4" type="ORF">BST15_03245</name>
    <name evidence="3" type="ORF">WR43_04445</name>
</gene>
<evidence type="ECO:0000313" key="5">
    <source>
        <dbReference type="Proteomes" id="UP000034416"/>
    </source>
</evidence>
<proteinExistence type="predicted"/>
<accession>A0A0F5N2T3</accession>
<dbReference type="EMBL" id="MVHH01000004">
    <property type="protein sequence ID" value="ORA00508.1"/>
    <property type="molecule type" value="Genomic_DNA"/>
</dbReference>
<dbReference type="Proteomes" id="UP000034416">
    <property type="component" value="Unassembled WGS sequence"/>
</dbReference>
<dbReference type="GO" id="GO:0051536">
    <property type="term" value="F:iron-sulfur cluster binding"/>
    <property type="evidence" value="ECO:0007669"/>
    <property type="project" value="InterPro"/>
</dbReference>
<dbReference type="Pfam" id="PF01106">
    <property type="entry name" value="NifU"/>
    <property type="match status" value="1"/>
</dbReference>
<dbReference type="RefSeq" id="WP_046188372.1">
    <property type="nucleotide sequence ID" value="NZ_JACKUJ010000036.1"/>
</dbReference>
<dbReference type="OrthoDB" id="9798220at2"/>
<sequence>MIPLHAEATGDPQRARWVVISDRMPAGGRVLRAPGRLGSLQDDGVIEEMTVHAGDVVITLGPAQRWRDRGDEIRVALDEALRAPTQWRVEPIEPAGDLTQMVQELLAGPISAIAAAHGGAIELVGISGDQVRVRTSGACRGCPASETTLHDRLQHELRRRFGDQVTVTVANPSTAVTVGRKLLTLFVR</sequence>